<dbReference type="InterPro" id="IPR036388">
    <property type="entry name" value="WH-like_DNA-bd_sf"/>
</dbReference>
<evidence type="ECO:0000313" key="5">
    <source>
        <dbReference type="EMBL" id="GAL04497.1"/>
    </source>
</evidence>
<dbReference type="PROSITE" id="PS50949">
    <property type="entry name" value="HTH_GNTR"/>
    <property type="match status" value="1"/>
</dbReference>
<reference evidence="5 6" key="1">
    <citation type="journal article" date="2014" name="Genome Announc.">
        <title>Draft Genome Sequences of Two Vibrionaceae Species, Vibrio ponticus C121 and Photobacterium aphoticum C119, Isolated as Coral Reef Microbiota.</title>
        <authorList>
            <person name="Al-saari N."/>
            <person name="Meirelles P.M."/>
            <person name="Mino S."/>
            <person name="Suda W."/>
            <person name="Oshima K."/>
            <person name="Hattori M."/>
            <person name="Ohkuma M."/>
            <person name="Thompson F.L."/>
            <person name="Gomez-Gil B."/>
            <person name="Sawabe T."/>
            <person name="Sawabe T."/>
        </authorList>
    </citation>
    <scope>NUCLEOTIDE SEQUENCE [LARGE SCALE GENOMIC DNA]</scope>
    <source>
        <strain evidence="5 6">JCM 19237</strain>
    </source>
</reference>
<feature type="domain" description="HTH gntR-type" evidence="4">
    <location>
        <begin position="8"/>
        <end position="76"/>
    </location>
</feature>
<keyword evidence="1" id="KW-0805">Transcription regulation</keyword>
<gene>
    <name evidence="5" type="ORF">JCM19237_1169</name>
</gene>
<dbReference type="SUPFAM" id="SSF64288">
    <property type="entry name" value="Chorismate lyase-like"/>
    <property type="match status" value="1"/>
</dbReference>
<dbReference type="Pfam" id="PF00392">
    <property type="entry name" value="GntR"/>
    <property type="match status" value="1"/>
</dbReference>
<dbReference type="Gene3D" id="1.10.10.10">
    <property type="entry name" value="Winged helix-like DNA-binding domain superfamily/Winged helix DNA-binding domain"/>
    <property type="match status" value="1"/>
</dbReference>
<evidence type="ECO:0000313" key="6">
    <source>
        <dbReference type="Proteomes" id="UP000029227"/>
    </source>
</evidence>
<dbReference type="AlphaFoldDB" id="A0A090RAB5"/>
<accession>A0A090RAB5</accession>
<dbReference type="EMBL" id="BBMN01000004">
    <property type="protein sequence ID" value="GAL04497.1"/>
    <property type="molecule type" value="Genomic_DNA"/>
</dbReference>
<dbReference type="Gene3D" id="3.40.1410.10">
    <property type="entry name" value="Chorismate lyase-like"/>
    <property type="match status" value="1"/>
</dbReference>
<dbReference type="eggNOG" id="COG2188">
    <property type="taxonomic scope" value="Bacteria"/>
</dbReference>
<dbReference type="SMART" id="SM00866">
    <property type="entry name" value="UTRA"/>
    <property type="match status" value="1"/>
</dbReference>
<evidence type="ECO:0000259" key="4">
    <source>
        <dbReference type="PROSITE" id="PS50949"/>
    </source>
</evidence>
<protein>
    <submittedName>
        <fullName evidence="5">Transcriptional regulator GntR family</fullName>
    </submittedName>
</protein>
<keyword evidence="2" id="KW-0238">DNA-binding</keyword>
<dbReference type="InterPro" id="IPR036390">
    <property type="entry name" value="WH_DNA-bd_sf"/>
</dbReference>
<dbReference type="PANTHER" id="PTHR44846:SF7">
    <property type="entry name" value="TRANSCRIPTIONAL REGULATOR OF 2-AMINOETHYLPHOSPHONATE DEGRADATION OPERONS-RELATED"/>
    <property type="match status" value="1"/>
</dbReference>
<dbReference type="STRING" id="754436.JCM19237_1169"/>
<dbReference type="GO" id="GO:0003677">
    <property type="term" value="F:DNA binding"/>
    <property type="evidence" value="ECO:0007669"/>
    <property type="project" value="UniProtKB-KW"/>
</dbReference>
<dbReference type="PANTHER" id="PTHR44846">
    <property type="entry name" value="MANNOSYL-D-GLYCERATE TRANSPORT/METABOLISM SYSTEM REPRESSOR MNGR-RELATED"/>
    <property type="match status" value="1"/>
</dbReference>
<proteinExistence type="predicted"/>
<dbReference type="InterPro" id="IPR028978">
    <property type="entry name" value="Chorismate_lyase_/UTRA_dom_sf"/>
</dbReference>
<dbReference type="PRINTS" id="PR00035">
    <property type="entry name" value="HTHGNTR"/>
</dbReference>
<name>A0A090RAB5_9GAMM</name>
<dbReference type="InterPro" id="IPR000524">
    <property type="entry name" value="Tscrpt_reg_HTH_GntR"/>
</dbReference>
<dbReference type="Proteomes" id="UP000029227">
    <property type="component" value="Unassembled WGS sequence"/>
</dbReference>
<dbReference type="CDD" id="cd07377">
    <property type="entry name" value="WHTH_GntR"/>
    <property type="match status" value="1"/>
</dbReference>
<comment type="caution">
    <text evidence="5">The sequence shown here is derived from an EMBL/GenBank/DDBJ whole genome shotgun (WGS) entry which is preliminary data.</text>
</comment>
<evidence type="ECO:0000256" key="2">
    <source>
        <dbReference type="ARBA" id="ARBA00023125"/>
    </source>
</evidence>
<evidence type="ECO:0000256" key="1">
    <source>
        <dbReference type="ARBA" id="ARBA00023015"/>
    </source>
</evidence>
<organism evidence="5 6">
    <name type="scientific">Photobacterium aphoticum</name>
    <dbReference type="NCBI Taxonomy" id="754436"/>
    <lineage>
        <taxon>Bacteria</taxon>
        <taxon>Pseudomonadati</taxon>
        <taxon>Pseudomonadota</taxon>
        <taxon>Gammaproteobacteria</taxon>
        <taxon>Vibrionales</taxon>
        <taxon>Vibrionaceae</taxon>
        <taxon>Photobacterium</taxon>
    </lineage>
</organism>
<keyword evidence="3" id="KW-0804">Transcription</keyword>
<dbReference type="Pfam" id="PF07702">
    <property type="entry name" value="UTRA"/>
    <property type="match status" value="1"/>
</dbReference>
<dbReference type="InterPro" id="IPR050679">
    <property type="entry name" value="Bact_HTH_transcr_reg"/>
</dbReference>
<sequence length="240" mass="27910">MEKTVKTMNYVSLVRERFEQWLSESNLPAGAKLPSERELCELLDTKRMTLRQVLIELEVESRIFRKNRSGWFITPSKFIYNPKCLSSFNEEALAQGRKPFWDYLDKTRVENAPTDVAALFSADSHQPIQKITGWCGLDAHKVFYHESYINTHVAPDYIEQLSDQSFAALWQAYYGQQLTIQKLAFKPVNMPPEACKELGVAPNSFGILIEKHRANEQKQVVHIDFEYWRFESVELVINDL</sequence>
<dbReference type="GO" id="GO:0003700">
    <property type="term" value="F:DNA-binding transcription factor activity"/>
    <property type="evidence" value="ECO:0007669"/>
    <property type="project" value="InterPro"/>
</dbReference>
<evidence type="ECO:0000256" key="3">
    <source>
        <dbReference type="ARBA" id="ARBA00023163"/>
    </source>
</evidence>
<dbReference type="SUPFAM" id="SSF46785">
    <property type="entry name" value="Winged helix' DNA-binding domain"/>
    <property type="match status" value="1"/>
</dbReference>
<dbReference type="GO" id="GO:0045892">
    <property type="term" value="P:negative regulation of DNA-templated transcription"/>
    <property type="evidence" value="ECO:0007669"/>
    <property type="project" value="TreeGrafter"/>
</dbReference>
<dbReference type="InterPro" id="IPR011663">
    <property type="entry name" value="UTRA"/>
</dbReference>
<dbReference type="SMART" id="SM00345">
    <property type="entry name" value="HTH_GNTR"/>
    <property type="match status" value="1"/>
</dbReference>